<dbReference type="HOGENOM" id="CLU_128474_0_0_1"/>
<dbReference type="EnsemblPlants" id="PGSC0003DMT400092111">
    <property type="protein sequence ID" value="PGSC0003DMT400092111"/>
    <property type="gene ID" value="PGSC0003DMG400041682"/>
</dbReference>
<evidence type="ECO:0000256" key="1">
    <source>
        <dbReference type="SAM" id="MobiDB-lite"/>
    </source>
</evidence>
<accession>M1DP42</accession>
<keyword evidence="3" id="KW-1185">Reference proteome</keyword>
<feature type="compositionally biased region" description="Polar residues" evidence="1">
    <location>
        <begin position="56"/>
        <end position="71"/>
    </location>
</feature>
<dbReference type="Proteomes" id="UP000011115">
    <property type="component" value="Unassembled WGS sequence"/>
</dbReference>
<reference evidence="2" key="2">
    <citation type="submission" date="2015-06" db="UniProtKB">
        <authorList>
            <consortium name="EnsemblPlants"/>
        </authorList>
    </citation>
    <scope>IDENTIFICATION</scope>
    <source>
        <strain evidence="2">DM1-3 516 R44</strain>
    </source>
</reference>
<protein>
    <submittedName>
        <fullName evidence="2">Uncharacterized protein</fullName>
    </submittedName>
</protein>
<dbReference type="PaxDb" id="4113-PGSC0003DMT400092111"/>
<reference evidence="3" key="1">
    <citation type="journal article" date="2011" name="Nature">
        <title>Genome sequence and analysis of the tuber crop potato.</title>
        <authorList>
            <consortium name="The Potato Genome Sequencing Consortium"/>
        </authorList>
    </citation>
    <scope>NUCLEOTIDE SEQUENCE [LARGE SCALE GENOMIC DNA]</scope>
    <source>
        <strain evidence="3">cv. DM1-3 516 R44</strain>
    </source>
</reference>
<proteinExistence type="predicted"/>
<evidence type="ECO:0000313" key="2">
    <source>
        <dbReference type="EnsemblPlants" id="PGSC0003DMT400092111"/>
    </source>
</evidence>
<dbReference type="InParanoid" id="M1DP42"/>
<name>M1DP42_SOLTU</name>
<dbReference type="AlphaFoldDB" id="M1DP42"/>
<organism evidence="2 3">
    <name type="scientific">Solanum tuberosum</name>
    <name type="common">Potato</name>
    <dbReference type="NCBI Taxonomy" id="4113"/>
    <lineage>
        <taxon>Eukaryota</taxon>
        <taxon>Viridiplantae</taxon>
        <taxon>Streptophyta</taxon>
        <taxon>Embryophyta</taxon>
        <taxon>Tracheophyta</taxon>
        <taxon>Spermatophyta</taxon>
        <taxon>Magnoliopsida</taxon>
        <taxon>eudicotyledons</taxon>
        <taxon>Gunneridae</taxon>
        <taxon>Pentapetalae</taxon>
        <taxon>asterids</taxon>
        <taxon>lamiids</taxon>
        <taxon>Solanales</taxon>
        <taxon>Solanaceae</taxon>
        <taxon>Solanoideae</taxon>
        <taxon>Solaneae</taxon>
        <taxon>Solanum</taxon>
    </lineage>
</organism>
<dbReference type="Gramene" id="PGSC0003DMT400092111">
    <property type="protein sequence ID" value="PGSC0003DMT400092111"/>
    <property type="gene ID" value="PGSC0003DMG400041682"/>
</dbReference>
<sequence>MVTHEALKSPSKELNDLKTLASNFLEALKDWESSATEIGNVKKIANTTKNKEARTQNEQSTKINEIDQNVESPKFSEGKGTDEDTSEAETIGTNMQLQQIHDVEPIATHNLIDHEETETEASNWVNSHILELSNTYGVAFEGFEKETLALLMKIDERKVALDKKGQGKSSTTPKSW</sequence>
<feature type="region of interest" description="Disordered" evidence="1">
    <location>
        <begin position="39"/>
        <end position="89"/>
    </location>
</feature>
<evidence type="ECO:0000313" key="3">
    <source>
        <dbReference type="Proteomes" id="UP000011115"/>
    </source>
</evidence>